<dbReference type="Pfam" id="PF00109">
    <property type="entry name" value="ketoacyl-synt"/>
    <property type="match status" value="1"/>
</dbReference>
<dbReference type="EMBL" id="AP019416">
    <property type="protein sequence ID" value="BBI52852.1"/>
    <property type="molecule type" value="Genomic_DNA"/>
</dbReference>
<evidence type="ECO:0000313" key="3">
    <source>
        <dbReference type="Proteomes" id="UP000289555"/>
    </source>
</evidence>
<sequence length="69" mass="7366">MDLFSLYALAAAHEALSQANWFPVEQAQKRRTATIIGSGIGGFPTITQAQKHLLSAAIANSPPSRCPPF</sequence>
<reference evidence="3" key="1">
    <citation type="journal article" date="2019" name="Microbiol. Resour. Announc.">
        <title>Complete Genome Sequence of Halomonas olivaria, a Moderately Halophilic Bacterium Isolated from Olive Processing Effluents, Obtained by Nanopore Sequencing.</title>
        <authorList>
            <person name="Nagata S."/>
            <person name="Ii K.M."/>
            <person name="Tsukimi T."/>
            <person name="Miura M.C."/>
            <person name="Galipon J."/>
            <person name="Arakawa K."/>
        </authorList>
    </citation>
    <scope>NUCLEOTIDE SEQUENCE [LARGE SCALE GENOMIC DNA]</scope>
    <source>
        <strain evidence="3">TYRC17</strain>
    </source>
</reference>
<gene>
    <name evidence="2" type="ORF">HORIV_52730</name>
</gene>
<protein>
    <recommendedName>
        <fullName evidence="1">Beta-ketoacyl synthase-like N-terminal domain-containing protein</fullName>
    </recommendedName>
</protein>
<evidence type="ECO:0000313" key="2">
    <source>
        <dbReference type="EMBL" id="BBI52852.1"/>
    </source>
</evidence>
<accession>A0ABN5X410</accession>
<dbReference type="SUPFAM" id="SSF53901">
    <property type="entry name" value="Thiolase-like"/>
    <property type="match status" value="1"/>
</dbReference>
<proteinExistence type="predicted"/>
<organism evidence="2 3">
    <name type="scientific">Vreelandella olivaria</name>
    <dbReference type="NCBI Taxonomy" id="390919"/>
    <lineage>
        <taxon>Bacteria</taxon>
        <taxon>Pseudomonadati</taxon>
        <taxon>Pseudomonadota</taxon>
        <taxon>Gammaproteobacteria</taxon>
        <taxon>Oceanospirillales</taxon>
        <taxon>Halomonadaceae</taxon>
        <taxon>Vreelandella</taxon>
    </lineage>
</organism>
<evidence type="ECO:0000259" key="1">
    <source>
        <dbReference type="Pfam" id="PF00109"/>
    </source>
</evidence>
<dbReference type="InterPro" id="IPR014030">
    <property type="entry name" value="Ketoacyl_synth_N"/>
</dbReference>
<dbReference type="InterPro" id="IPR016039">
    <property type="entry name" value="Thiolase-like"/>
</dbReference>
<keyword evidence="3" id="KW-1185">Reference proteome</keyword>
<dbReference type="Gene3D" id="3.40.47.10">
    <property type="match status" value="1"/>
</dbReference>
<name>A0ABN5X410_9GAMM</name>
<dbReference type="Proteomes" id="UP000289555">
    <property type="component" value="Chromosome"/>
</dbReference>
<feature type="domain" description="Beta-ketoacyl synthase-like N-terminal" evidence="1">
    <location>
        <begin position="1"/>
        <end position="49"/>
    </location>
</feature>